<feature type="transmembrane region" description="Helical" evidence="7">
    <location>
        <begin position="84"/>
        <end position="104"/>
    </location>
</feature>
<dbReference type="Pfam" id="PF00361">
    <property type="entry name" value="Proton_antipo_M"/>
    <property type="match status" value="1"/>
</dbReference>
<evidence type="ECO:0000259" key="8">
    <source>
        <dbReference type="Pfam" id="PF00361"/>
    </source>
</evidence>
<feature type="transmembrane region" description="Helical" evidence="7">
    <location>
        <begin position="207"/>
        <end position="228"/>
    </location>
</feature>
<dbReference type="InterPro" id="IPR010227">
    <property type="entry name" value="NADH_Q_OxRdtase_chainM/4"/>
</dbReference>
<gene>
    <name evidence="9" type="ORF">HJG40_04550</name>
</gene>
<reference evidence="9 10" key="1">
    <citation type="journal article" date="2021" name="ISME J.">
        <title>Genomic evolution of the class Acidithiobacillia: deep-branching Proteobacteria living in extreme acidic conditions.</title>
        <authorList>
            <person name="Moya-Beltran A."/>
            <person name="Beard S."/>
            <person name="Rojas-Villalobos C."/>
            <person name="Issotta F."/>
            <person name="Gallardo Y."/>
            <person name="Ulloa R."/>
            <person name="Giaveno A."/>
            <person name="Degli Esposti M."/>
            <person name="Johnson D.B."/>
            <person name="Quatrini R."/>
        </authorList>
    </citation>
    <scope>NUCLEOTIDE SEQUENCE [LARGE SCALE GENOMIC DNA]</scope>
    <source>
        <strain evidence="9 10">ATCC 19703</strain>
    </source>
</reference>
<feature type="transmembrane region" description="Helical" evidence="7">
    <location>
        <begin position="34"/>
        <end position="54"/>
    </location>
</feature>
<comment type="caution">
    <text evidence="9">The sequence shown here is derived from an EMBL/GenBank/DDBJ whole genome shotgun (WGS) entry which is preliminary data.</text>
</comment>
<dbReference type="PANTHER" id="PTHR43507:SF1">
    <property type="entry name" value="NADH-UBIQUINONE OXIDOREDUCTASE CHAIN 4"/>
    <property type="match status" value="1"/>
</dbReference>
<dbReference type="EMBL" id="JABELD010000029">
    <property type="protein sequence ID" value="MBU2738080.1"/>
    <property type="molecule type" value="Genomic_DNA"/>
</dbReference>
<feature type="transmembrane region" description="Helical" evidence="7">
    <location>
        <begin position="167"/>
        <end position="187"/>
    </location>
</feature>
<comment type="similarity">
    <text evidence="2">Belongs to the complex I subunit 4 family.</text>
</comment>
<evidence type="ECO:0000256" key="4">
    <source>
        <dbReference type="ARBA" id="ARBA00022989"/>
    </source>
</evidence>
<evidence type="ECO:0000256" key="2">
    <source>
        <dbReference type="ARBA" id="ARBA00009025"/>
    </source>
</evidence>
<keyword evidence="10" id="KW-1185">Reference proteome</keyword>
<feature type="transmembrane region" description="Helical" evidence="7">
    <location>
        <begin position="135"/>
        <end position="155"/>
    </location>
</feature>
<feature type="transmembrane region" description="Helical" evidence="7">
    <location>
        <begin position="449"/>
        <end position="468"/>
    </location>
</feature>
<keyword evidence="3 6" id="KW-0812">Transmembrane</keyword>
<evidence type="ECO:0000256" key="7">
    <source>
        <dbReference type="SAM" id="Phobius"/>
    </source>
</evidence>
<dbReference type="InterPro" id="IPR001750">
    <property type="entry name" value="ND/Mrp_TM"/>
</dbReference>
<sequence length="494" mass="54341">MMNASLLSYSIWIPIVGGLLVLAVGDRRAAMARWLALIVSLLAFAVTIPLYTGFDTHTAAMQFSERVSWIPSLNIYYHLGVDGISLWFILLTSFLTVLVVISSWRNVQTRVAQFMAAFLIMEGMMIGVFCALDAILFYVFWEAMLIPMFLIIGVWGGPRRVYATIKFFLYTFLGSVLMLVALLYLYFHSGNSFDLLVYQHTPLGMTAQILIFIAFFVAFAVKIPMWPVHTWLPDAHVEAPTAGSVVLAAIMLKMGAYGFLRLSLPIVPDASHKLAWLMILLSLIAIIYVALVAIVQEDMKKLVAYSSIAHMGFVTLGFFVFDSVAIEGSIIQMLSHGFISAAMFLCIGVLYDRMHTRNIKAYGGVANVMPIFAALMMLFAMGNVGLPGTSGFVGEFMVVLGTYQVNPWYAILAATGLITGASYTLWLFKRAIFGGIVHPEVAALKDLDAREMLVLGTLAAFTLLLGVWPAPFLDIVHTSVQHLVAQVAVSKIPA</sequence>
<evidence type="ECO:0000256" key="5">
    <source>
        <dbReference type="ARBA" id="ARBA00023136"/>
    </source>
</evidence>
<dbReference type="EC" id="1.6.5.11" evidence="9"/>
<dbReference type="Proteomes" id="UP001197028">
    <property type="component" value="Unassembled WGS sequence"/>
</dbReference>
<protein>
    <submittedName>
        <fullName evidence="9">NADH-quinone oxidoreductase subunit M</fullName>
        <ecNumber evidence="9">1.6.5.11</ecNumber>
    </submittedName>
</protein>
<organism evidence="9 10">
    <name type="scientific">Acidithiobacillus concretivorus</name>
    <dbReference type="NCBI Taxonomy" id="3063952"/>
    <lineage>
        <taxon>Bacteria</taxon>
        <taxon>Pseudomonadati</taxon>
        <taxon>Pseudomonadota</taxon>
        <taxon>Acidithiobacillia</taxon>
        <taxon>Acidithiobacillales</taxon>
        <taxon>Acidithiobacillaceae</taxon>
        <taxon>Acidithiobacillus</taxon>
    </lineage>
</organism>
<dbReference type="NCBIfam" id="NF004501">
    <property type="entry name" value="PRK05846.1-5"/>
    <property type="match status" value="1"/>
</dbReference>
<evidence type="ECO:0000256" key="3">
    <source>
        <dbReference type="ARBA" id="ARBA00022692"/>
    </source>
</evidence>
<dbReference type="PRINTS" id="PR01437">
    <property type="entry name" value="NUOXDRDTASE4"/>
</dbReference>
<dbReference type="PANTHER" id="PTHR43507">
    <property type="entry name" value="NADH-UBIQUINONE OXIDOREDUCTASE CHAIN 4"/>
    <property type="match status" value="1"/>
</dbReference>
<feature type="transmembrane region" description="Helical" evidence="7">
    <location>
        <begin position="240"/>
        <end position="262"/>
    </location>
</feature>
<dbReference type="InterPro" id="IPR003918">
    <property type="entry name" value="NADH_UbQ_OxRdtase"/>
</dbReference>
<feature type="transmembrane region" description="Helical" evidence="7">
    <location>
        <begin position="302"/>
        <end position="321"/>
    </location>
</feature>
<feature type="transmembrane region" description="Helical" evidence="7">
    <location>
        <begin position="274"/>
        <end position="295"/>
    </location>
</feature>
<evidence type="ECO:0000313" key="9">
    <source>
        <dbReference type="EMBL" id="MBU2738080.1"/>
    </source>
</evidence>
<keyword evidence="5 7" id="KW-0472">Membrane</keyword>
<name>A0ABS5ZNK0_9PROT</name>
<accession>A0ABS5ZNK0</accession>
<evidence type="ECO:0000256" key="6">
    <source>
        <dbReference type="RuleBase" id="RU000320"/>
    </source>
</evidence>
<proteinExistence type="inferred from homology"/>
<feature type="domain" description="NADH:quinone oxidoreductase/Mrp antiporter transmembrane" evidence="8">
    <location>
        <begin position="131"/>
        <end position="415"/>
    </location>
</feature>
<feature type="transmembrane region" description="Helical" evidence="7">
    <location>
        <begin position="111"/>
        <end position="129"/>
    </location>
</feature>
<dbReference type="NCBIfam" id="TIGR01972">
    <property type="entry name" value="NDH_I_M"/>
    <property type="match status" value="1"/>
</dbReference>
<keyword evidence="4 7" id="KW-1133">Transmembrane helix</keyword>
<feature type="transmembrane region" description="Helical" evidence="7">
    <location>
        <begin position="6"/>
        <end position="25"/>
    </location>
</feature>
<feature type="transmembrane region" description="Helical" evidence="7">
    <location>
        <begin position="333"/>
        <end position="351"/>
    </location>
</feature>
<feature type="transmembrane region" description="Helical" evidence="7">
    <location>
        <begin position="363"/>
        <end position="386"/>
    </location>
</feature>
<comment type="subcellular location">
    <subcellularLocation>
        <location evidence="1">Endomembrane system</location>
        <topology evidence="1">Multi-pass membrane protein</topology>
    </subcellularLocation>
    <subcellularLocation>
        <location evidence="6">Membrane</location>
        <topology evidence="6">Multi-pass membrane protein</topology>
    </subcellularLocation>
</comment>
<feature type="transmembrane region" description="Helical" evidence="7">
    <location>
        <begin position="406"/>
        <end position="428"/>
    </location>
</feature>
<dbReference type="GO" id="GO:0016491">
    <property type="term" value="F:oxidoreductase activity"/>
    <property type="evidence" value="ECO:0007669"/>
    <property type="project" value="UniProtKB-KW"/>
</dbReference>
<evidence type="ECO:0000313" key="10">
    <source>
        <dbReference type="Proteomes" id="UP001197028"/>
    </source>
</evidence>
<evidence type="ECO:0000256" key="1">
    <source>
        <dbReference type="ARBA" id="ARBA00004127"/>
    </source>
</evidence>
<dbReference type="NCBIfam" id="NF004499">
    <property type="entry name" value="PRK05846.1-3"/>
    <property type="match status" value="1"/>
</dbReference>
<keyword evidence="9" id="KW-0560">Oxidoreductase</keyword>